<dbReference type="PROSITE" id="PS51007">
    <property type="entry name" value="CYTC"/>
    <property type="match status" value="1"/>
</dbReference>
<name>A0ABZ3H649_9BACT</name>
<reference evidence="6 7" key="1">
    <citation type="submission" date="2024-03" db="EMBL/GenBank/DDBJ databases">
        <title>Sulfurimonas sp. HSL3-1.</title>
        <authorList>
            <person name="Wang S."/>
        </authorList>
    </citation>
    <scope>NUCLEOTIDE SEQUENCE [LARGE SCALE GENOMIC DNA]</scope>
    <source>
        <strain evidence="6 7">HSL3-1</strain>
    </source>
</reference>
<keyword evidence="3 4" id="KW-0408">Iron</keyword>
<evidence type="ECO:0000256" key="3">
    <source>
        <dbReference type="ARBA" id="ARBA00023004"/>
    </source>
</evidence>
<keyword evidence="7" id="KW-1185">Reference proteome</keyword>
<protein>
    <recommendedName>
        <fullName evidence="5">Cytochrome c domain-containing protein</fullName>
    </recommendedName>
</protein>
<dbReference type="RefSeq" id="WP_345971837.1">
    <property type="nucleotide sequence ID" value="NZ_CP147920.1"/>
</dbReference>
<feature type="domain" description="Cytochrome c" evidence="5">
    <location>
        <begin position="14"/>
        <end position="130"/>
    </location>
</feature>
<dbReference type="InterPro" id="IPR036909">
    <property type="entry name" value="Cyt_c-like_dom_sf"/>
</dbReference>
<evidence type="ECO:0000313" key="6">
    <source>
        <dbReference type="EMBL" id="XAU14010.1"/>
    </source>
</evidence>
<evidence type="ECO:0000256" key="1">
    <source>
        <dbReference type="ARBA" id="ARBA00022617"/>
    </source>
</evidence>
<keyword evidence="1 4" id="KW-0349">Heme</keyword>
<evidence type="ECO:0000256" key="4">
    <source>
        <dbReference type="PROSITE-ProRule" id="PRU00433"/>
    </source>
</evidence>
<dbReference type="Proteomes" id="UP001447842">
    <property type="component" value="Chromosome"/>
</dbReference>
<keyword evidence="2 4" id="KW-0479">Metal-binding</keyword>
<evidence type="ECO:0000259" key="5">
    <source>
        <dbReference type="PROSITE" id="PS51007"/>
    </source>
</evidence>
<accession>A0ABZ3H649</accession>
<evidence type="ECO:0000256" key="2">
    <source>
        <dbReference type="ARBA" id="ARBA00022723"/>
    </source>
</evidence>
<dbReference type="EMBL" id="CP147920">
    <property type="protein sequence ID" value="XAU14010.1"/>
    <property type="molecule type" value="Genomic_DNA"/>
</dbReference>
<evidence type="ECO:0000313" key="7">
    <source>
        <dbReference type="Proteomes" id="UP001447842"/>
    </source>
</evidence>
<dbReference type="InterPro" id="IPR009056">
    <property type="entry name" value="Cyt_c-like_dom"/>
</dbReference>
<proteinExistence type="predicted"/>
<organism evidence="6 7">
    <name type="scientific">Sulfurimonas diazotrophicus</name>
    <dbReference type="NCBI Taxonomy" id="3131939"/>
    <lineage>
        <taxon>Bacteria</taxon>
        <taxon>Pseudomonadati</taxon>
        <taxon>Campylobacterota</taxon>
        <taxon>Epsilonproteobacteria</taxon>
        <taxon>Campylobacterales</taxon>
        <taxon>Sulfurimonadaceae</taxon>
        <taxon>Sulfurimonas</taxon>
    </lineage>
</organism>
<dbReference type="Gene3D" id="1.10.760.10">
    <property type="entry name" value="Cytochrome c-like domain"/>
    <property type="match status" value="1"/>
</dbReference>
<dbReference type="SUPFAM" id="SSF46626">
    <property type="entry name" value="Cytochrome c"/>
    <property type="match status" value="1"/>
</dbReference>
<sequence>MKPMILPLLLAASLFGADGYKVYEQHCASCHMVMLPLEEPARGQQKAKMKAPTIRMVAMRLKMMIHIHNEDEDVQRKVVKAFVKEYIDDPDEEYVLCLPEMVEKFGVMTPVKGLTNAEKEAVAEWLWEQF</sequence>
<gene>
    <name evidence="6" type="ORF">WCY31_07035</name>
</gene>